<accession>A0A382XRJ8</accession>
<evidence type="ECO:0000259" key="1">
    <source>
        <dbReference type="Pfam" id="PF00501"/>
    </source>
</evidence>
<dbReference type="Gene3D" id="3.40.50.980">
    <property type="match status" value="1"/>
</dbReference>
<dbReference type="EMBL" id="UINC01169636">
    <property type="protein sequence ID" value="SVD73275.1"/>
    <property type="molecule type" value="Genomic_DNA"/>
</dbReference>
<dbReference type="Pfam" id="PF00501">
    <property type="entry name" value="AMP-binding"/>
    <property type="match status" value="1"/>
</dbReference>
<name>A0A382XRJ8_9ZZZZ</name>
<protein>
    <recommendedName>
        <fullName evidence="1">AMP-dependent synthetase/ligase domain-containing protein</fullName>
    </recommendedName>
</protein>
<reference evidence="2" key="1">
    <citation type="submission" date="2018-05" db="EMBL/GenBank/DDBJ databases">
        <authorList>
            <person name="Lanie J.A."/>
            <person name="Ng W.-L."/>
            <person name="Kazmierczak K.M."/>
            <person name="Andrzejewski T.M."/>
            <person name="Davidsen T.M."/>
            <person name="Wayne K.J."/>
            <person name="Tettelin H."/>
            <person name="Glass J.I."/>
            <person name="Rusch D."/>
            <person name="Podicherti R."/>
            <person name="Tsui H.-C.T."/>
            <person name="Winkler M.E."/>
        </authorList>
    </citation>
    <scope>NUCLEOTIDE SEQUENCE</scope>
</reference>
<dbReference type="InterPro" id="IPR050237">
    <property type="entry name" value="ATP-dep_AMP-bd_enzyme"/>
</dbReference>
<dbReference type="SUPFAM" id="SSF56801">
    <property type="entry name" value="Acetyl-CoA synthetase-like"/>
    <property type="match status" value="1"/>
</dbReference>
<proteinExistence type="predicted"/>
<dbReference type="InterPro" id="IPR000873">
    <property type="entry name" value="AMP-dep_synth/lig_dom"/>
</dbReference>
<evidence type="ECO:0000313" key="2">
    <source>
        <dbReference type="EMBL" id="SVD73275.1"/>
    </source>
</evidence>
<dbReference type="PANTHER" id="PTHR43767">
    <property type="entry name" value="LONG-CHAIN-FATTY-ACID--COA LIGASE"/>
    <property type="match status" value="1"/>
</dbReference>
<dbReference type="PANTHER" id="PTHR43767:SF1">
    <property type="entry name" value="NONRIBOSOMAL PEPTIDE SYNTHASE PES1 (EUROFUNG)-RELATED"/>
    <property type="match status" value="1"/>
</dbReference>
<feature type="domain" description="AMP-dependent synthetase/ligase" evidence="1">
    <location>
        <begin position="14"/>
        <end position="91"/>
    </location>
</feature>
<feature type="non-terminal residue" evidence="2">
    <location>
        <position position="92"/>
    </location>
</feature>
<dbReference type="AlphaFoldDB" id="A0A382XRJ8"/>
<sequence>MNTTEFLTVTALIVPDRVALVFDDKRITYGELADRVARLANAMSELGIGSGDRVAVMQVNCNEYIESYFACATLDAVFVPVNFRARSEELTF</sequence>
<organism evidence="2">
    <name type="scientific">marine metagenome</name>
    <dbReference type="NCBI Taxonomy" id="408172"/>
    <lineage>
        <taxon>unclassified sequences</taxon>
        <taxon>metagenomes</taxon>
        <taxon>ecological metagenomes</taxon>
    </lineage>
</organism>
<gene>
    <name evidence="2" type="ORF">METZ01_LOCUS426129</name>
</gene>